<reference evidence="2" key="1">
    <citation type="journal article" date="2015" name="Genome Announc.">
        <title>Draft genome sequence of Talaromyces cellulolyticus strain Y-94, a source of lignocellulosic biomass-degrading enzymes.</title>
        <authorList>
            <person name="Fujii T."/>
            <person name="Koike H."/>
            <person name="Sawayama S."/>
            <person name="Yano S."/>
            <person name="Inoue H."/>
        </authorList>
    </citation>
    <scope>NUCLEOTIDE SEQUENCE [LARGE SCALE GENOMIC DNA]</scope>
    <source>
        <strain evidence="2">Y-94</strain>
    </source>
</reference>
<dbReference type="AlphaFoldDB" id="A0A478EAU9"/>
<gene>
    <name evidence="1" type="ORF">TCE0_044r16469</name>
</gene>
<proteinExistence type="predicted"/>
<dbReference type="Proteomes" id="UP000053095">
    <property type="component" value="Unassembled WGS sequence"/>
</dbReference>
<evidence type="ECO:0000313" key="1">
    <source>
        <dbReference type="EMBL" id="GAM42462.1"/>
    </source>
</evidence>
<accession>A0A478EAU9</accession>
<sequence length="139" mass="15145">MREEVSALLPATLPPFWASRSQKTISPLPGEPTAVLARLHSPPITQLTLLPSIVSQLPLHYTSLLEHLTVHASRVIVVLVEFEFTSSECAALPFIFLTSPCVSSRIPALVISNLNPSFRAPPQNLYHQPSPAYILATGI</sequence>
<dbReference type="EMBL" id="DF933840">
    <property type="protein sequence ID" value="GAM42462.1"/>
    <property type="molecule type" value="Genomic_DNA"/>
</dbReference>
<organism evidence="1 2">
    <name type="scientific">Talaromyces pinophilus</name>
    <name type="common">Penicillium pinophilum</name>
    <dbReference type="NCBI Taxonomy" id="128442"/>
    <lineage>
        <taxon>Eukaryota</taxon>
        <taxon>Fungi</taxon>
        <taxon>Dikarya</taxon>
        <taxon>Ascomycota</taxon>
        <taxon>Pezizomycotina</taxon>
        <taxon>Eurotiomycetes</taxon>
        <taxon>Eurotiomycetidae</taxon>
        <taxon>Eurotiales</taxon>
        <taxon>Trichocomaceae</taxon>
        <taxon>Talaromyces</taxon>
        <taxon>Talaromyces sect. Talaromyces</taxon>
    </lineage>
</organism>
<keyword evidence="2" id="KW-1185">Reference proteome</keyword>
<evidence type="ECO:0000313" key="2">
    <source>
        <dbReference type="Proteomes" id="UP000053095"/>
    </source>
</evidence>
<protein>
    <submittedName>
        <fullName evidence="1">Uncharacterized protein</fullName>
    </submittedName>
</protein>
<name>A0A478EAU9_TALPI</name>